<organism evidence="1 2">
    <name type="scientific">Vibrio phage ValKK3</name>
    <dbReference type="NCBI Taxonomy" id="1610855"/>
    <lineage>
        <taxon>Viruses</taxon>
        <taxon>Duplodnaviria</taxon>
        <taxon>Heunggongvirae</taxon>
        <taxon>Uroviricota</taxon>
        <taxon>Caudoviricetes</taxon>
        <taxon>Pantevenvirales</taxon>
        <taxon>Straboviridae</taxon>
        <taxon>Schizotequatrovirus</taxon>
        <taxon>Schizotequatrovirus valkk3</taxon>
    </lineage>
</organism>
<dbReference type="RefSeq" id="YP_009201370.1">
    <property type="nucleotide sequence ID" value="NC_028829.1"/>
</dbReference>
<name>A0A0D4DC23_9CAUD</name>
<dbReference type="KEGG" id="vg:26628593"/>
<dbReference type="Pfam" id="PF10886">
    <property type="entry name" value="DUF2685"/>
    <property type="match status" value="1"/>
</dbReference>
<protein>
    <submittedName>
        <fullName evidence="1">Uncharacterized protein</fullName>
    </submittedName>
</protein>
<dbReference type="InterPro" id="IPR024362">
    <property type="entry name" value="DUF2685"/>
</dbReference>
<proteinExistence type="predicted"/>
<keyword evidence="2" id="KW-1185">Reference proteome</keyword>
<reference evidence="1 2" key="1">
    <citation type="journal article" date="2016" name="Genom Data">
        <title>Complete genome sequence of a giant Vibrio phage ValKK3 infecting Vibrio alginolyticus.</title>
        <authorList>
            <person name="Lal T.M."/>
            <person name="Sano M."/>
            <person name="Hatai K."/>
            <person name="Ransangan J."/>
        </authorList>
    </citation>
    <scope>NUCLEOTIDE SEQUENCE [LARGE SCALE GENOMIC DNA]</scope>
</reference>
<sequence>MAHCVVCKQPIKEGDVTIDTPQGTVHAGQCQQHLSEMSISESGGETQLVETQLLNG</sequence>
<accession>A0A0D4DC23</accession>
<dbReference type="GeneID" id="26628593"/>
<evidence type="ECO:0000313" key="1">
    <source>
        <dbReference type="EMBL" id="AJT61108.1"/>
    </source>
</evidence>
<dbReference type="EMBL" id="KP671755">
    <property type="protein sequence ID" value="AJT61108.1"/>
    <property type="molecule type" value="Genomic_DNA"/>
</dbReference>
<evidence type="ECO:0000313" key="2">
    <source>
        <dbReference type="Proteomes" id="UP000202888"/>
    </source>
</evidence>
<dbReference type="OrthoDB" id="25546at10239"/>
<dbReference type="Proteomes" id="UP000202888">
    <property type="component" value="Segment"/>
</dbReference>